<evidence type="ECO:0000256" key="7">
    <source>
        <dbReference type="ARBA" id="ARBA00069872"/>
    </source>
</evidence>
<dbReference type="PROSITE" id="PS00467">
    <property type="entry name" value="RIBOSOMAL_L2"/>
    <property type="match status" value="1"/>
</dbReference>
<dbReference type="Gene3D" id="2.40.50.140">
    <property type="entry name" value="Nucleic acid-binding proteins"/>
    <property type="match status" value="1"/>
</dbReference>
<dbReference type="SUPFAM" id="SSF50104">
    <property type="entry name" value="Translation proteins SH3-like domain"/>
    <property type="match status" value="1"/>
</dbReference>
<evidence type="ECO:0000259" key="10">
    <source>
        <dbReference type="SMART" id="SM01382"/>
    </source>
</evidence>
<dbReference type="InterPro" id="IPR022669">
    <property type="entry name" value="Ribosomal_uL2_C"/>
</dbReference>
<keyword evidence="4 12" id="KW-0689">Ribosomal protein</keyword>
<organism evidence="12">
    <name type="scientific">Taxus cuspidata</name>
    <name type="common">Japanese yew</name>
    <dbReference type="NCBI Taxonomy" id="99806"/>
    <lineage>
        <taxon>Eukaryota</taxon>
        <taxon>Viridiplantae</taxon>
        <taxon>Streptophyta</taxon>
        <taxon>Embryophyta</taxon>
        <taxon>Tracheophyta</taxon>
        <taxon>Spermatophyta</taxon>
        <taxon>Pinopsida</taxon>
        <taxon>Pinidae</taxon>
        <taxon>Conifers II</taxon>
        <taxon>Cupressales</taxon>
        <taxon>Taxaceae</taxon>
        <taxon>Taxus</taxon>
    </lineage>
</organism>
<dbReference type="Pfam" id="PF00181">
    <property type="entry name" value="Ribosomal_L2_N"/>
    <property type="match status" value="1"/>
</dbReference>
<keyword evidence="3" id="KW-0691">RNA editing</keyword>
<evidence type="ECO:0000256" key="3">
    <source>
        <dbReference type="ARBA" id="ARBA00022495"/>
    </source>
</evidence>
<comment type="similarity">
    <text evidence="2">Belongs to the universal ribosomal protein uL2 family.</text>
</comment>
<dbReference type="GO" id="GO:0005762">
    <property type="term" value="C:mitochondrial large ribosomal subunit"/>
    <property type="evidence" value="ECO:0007669"/>
    <property type="project" value="TreeGrafter"/>
</dbReference>
<reference evidence="12" key="1">
    <citation type="journal article" date="2020" name="BMC Evol. Biol.">
        <title>The complete mitochondrial genome of Taxus cuspidata (Taxaceae): eight protein-coding genes have transferred to the nuclear genome.</title>
        <authorList>
            <person name="Kan S.L."/>
            <person name="Shen T.T."/>
            <person name="Gong P."/>
            <person name="Ran J.H."/>
            <person name="Wang X.Q."/>
        </authorList>
    </citation>
    <scope>NUCLEOTIDE SEQUENCE</scope>
</reference>
<dbReference type="InterPro" id="IPR014722">
    <property type="entry name" value="Rib_uL2_dom2"/>
</dbReference>
<dbReference type="PANTHER" id="PTHR13691:SF72">
    <property type="entry name" value="EXPRESSED PROTEIN"/>
    <property type="match status" value="1"/>
</dbReference>
<evidence type="ECO:0000256" key="9">
    <source>
        <dbReference type="SAM" id="MobiDB-lite"/>
    </source>
</evidence>
<evidence type="ECO:0000259" key="11">
    <source>
        <dbReference type="SMART" id="SM01383"/>
    </source>
</evidence>
<dbReference type="InterPro" id="IPR012340">
    <property type="entry name" value="NA-bd_OB-fold"/>
</dbReference>
<dbReference type="InterPro" id="IPR022666">
    <property type="entry name" value="Ribosomal_uL2_RNA-bd_dom"/>
</dbReference>
<feature type="domain" description="Large ribosomal subunit protein uL2 C-terminal" evidence="10">
    <location>
        <begin position="280"/>
        <end position="408"/>
    </location>
</feature>
<feature type="compositionally biased region" description="Basic and acidic residues" evidence="9">
    <location>
        <begin position="385"/>
        <end position="395"/>
    </location>
</feature>
<dbReference type="SMART" id="SM01382">
    <property type="entry name" value="Ribosomal_L2_C"/>
    <property type="match status" value="1"/>
</dbReference>
<keyword evidence="6" id="KW-0687">Ribonucleoprotein</keyword>
<evidence type="ECO:0000256" key="5">
    <source>
        <dbReference type="ARBA" id="ARBA00023128"/>
    </source>
</evidence>
<dbReference type="GO" id="GO:0016740">
    <property type="term" value="F:transferase activity"/>
    <property type="evidence" value="ECO:0007669"/>
    <property type="project" value="InterPro"/>
</dbReference>
<dbReference type="Gene3D" id="4.10.950.10">
    <property type="entry name" value="Ribosomal protein L2, domain 3"/>
    <property type="match status" value="1"/>
</dbReference>
<name>A0A6B9XNQ3_TAXCU</name>
<dbReference type="InterPro" id="IPR005880">
    <property type="entry name" value="Ribosomal_uL2_bac/org-type"/>
</dbReference>
<feature type="compositionally biased region" description="Basic residues" evidence="9">
    <location>
        <begin position="205"/>
        <end position="217"/>
    </location>
</feature>
<dbReference type="FunFam" id="2.40.50.140:FF:000254">
    <property type="entry name" value="Ribosomal protein L2 mitochondrion"/>
    <property type="match status" value="1"/>
</dbReference>
<dbReference type="InterPro" id="IPR002171">
    <property type="entry name" value="Ribosomal_uL2"/>
</dbReference>
<comment type="subcellular location">
    <subcellularLocation>
        <location evidence="1">Mitochondrion</location>
    </subcellularLocation>
</comment>
<evidence type="ECO:0000256" key="4">
    <source>
        <dbReference type="ARBA" id="ARBA00022980"/>
    </source>
</evidence>
<evidence type="ECO:0000313" key="12">
    <source>
        <dbReference type="EMBL" id="QHR84551.1"/>
    </source>
</evidence>
<feature type="region of interest" description="Disordered" evidence="9">
    <location>
        <begin position="380"/>
        <end position="428"/>
    </location>
</feature>
<gene>
    <name evidence="12" type="primary">rpl2</name>
</gene>
<sequence>MGGGKAIRSVIERGKAKAVKHLTFGTDKSAGRNSSGRITIFHRGGGSKRLQRVIDLKRNNTCSNSTGIVERIEYDPNRSSRIALVRWISGVDHLLRPSKQNPPPALPAQMPTVNPTVNAVYSFSSFKGALKGLPLILSATATASSSFLPRMAVAGAKPAVYAPRTTENRRKTTLSLCEVKRWGDGLPKKPELSWNSSCPWPAGGKNHKKSRQKKVKKKVDQDNSVTYPADRALVSYILAGQQLEAGKMVMNSGSEVLEHSTGSSEQVSPLHSEYALDPHNQVGNCIPLGDMRLGTFIHSIEMFPGQGAQLTRAAGTHAKIVKKNETHCLVRLPSNAEKVLDSRCRATIGIVSNPNHGARKLVKAGQSRWLGRRPVVRGVAMNPVDHPHGGGEGRTKGGRPSVSPWGKPTKAGFKTRSPKKAVSFTKSF</sequence>
<feature type="region of interest" description="Disordered" evidence="9">
    <location>
        <begin position="193"/>
        <end position="222"/>
    </location>
</feature>
<dbReference type="FunFam" id="2.30.30.30:FF:000001">
    <property type="entry name" value="50S ribosomal protein L2"/>
    <property type="match status" value="1"/>
</dbReference>
<dbReference type="PANTHER" id="PTHR13691">
    <property type="entry name" value="RIBOSOMAL PROTEIN L2"/>
    <property type="match status" value="1"/>
</dbReference>
<dbReference type="Gene3D" id="2.30.30.30">
    <property type="match status" value="1"/>
</dbReference>
<dbReference type="EMBL" id="MN886610">
    <property type="protein sequence ID" value="QHR84551.1"/>
    <property type="molecule type" value="mRNA"/>
</dbReference>
<feature type="domain" description="Large ribosomal subunit protein uL2 RNA-binding" evidence="11">
    <location>
        <begin position="31"/>
        <end position="108"/>
    </location>
</feature>
<dbReference type="InterPro" id="IPR022671">
    <property type="entry name" value="Ribosomal_uL2_CS"/>
</dbReference>
<accession>A0A6B9XNQ3</accession>
<dbReference type="InterPro" id="IPR014726">
    <property type="entry name" value="Ribosomal_uL2_dom3"/>
</dbReference>
<evidence type="ECO:0000256" key="2">
    <source>
        <dbReference type="ARBA" id="ARBA00005636"/>
    </source>
</evidence>
<dbReference type="FunFam" id="4.10.950.10:FF:000001">
    <property type="entry name" value="50S ribosomal protein L2"/>
    <property type="match status" value="1"/>
</dbReference>
<dbReference type="AlphaFoldDB" id="A0A6B9XNQ3"/>
<dbReference type="InterPro" id="IPR008991">
    <property type="entry name" value="Translation_prot_SH3-like_sf"/>
</dbReference>
<evidence type="ECO:0000256" key="1">
    <source>
        <dbReference type="ARBA" id="ARBA00004173"/>
    </source>
</evidence>
<dbReference type="GO" id="GO:0003735">
    <property type="term" value="F:structural constituent of ribosome"/>
    <property type="evidence" value="ECO:0007669"/>
    <property type="project" value="InterPro"/>
</dbReference>
<proteinExistence type="evidence at transcript level"/>
<evidence type="ECO:0000256" key="8">
    <source>
        <dbReference type="ARBA" id="ARBA00078513"/>
    </source>
</evidence>
<evidence type="ECO:0000256" key="6">
    <source>
        <dbReference type="ARBA" id="ARBA00023274"/>
    </source>
</evidence>
<dbReference type="Pfam" id="PF03947">
    <property type="entry name" value="Ribosomal_L2_C"/>
    <property type="match status" value="1"/>
</dbReference>
<protein>
    <recommendedName>
        <fullName evidence="7">Large ribosomal subunit protein uL2m</fullName>
    </recommendedName>
    <alternativeName>
        <fullName evidence="8">60S ribosomal protein L2, mitochondrial</fullName>
    </alternativeName>
</protein>
<dbReference type="SUPFAM" id="SSF50249">
    <property type="entry name" value="Nucleic acid-binding proteins"/>
    <property type="match status" value="1"/>
</dbReference>
<dbReference type="SMART" id="SM01383">
    <property type="entry name" value="Ribosomal_L2"/>
    <property type="match status" value="1"/>
</dbReference>
<dbReference type="NCBIfam" id="TIGR01171">
    <property type="entry name" value="rplB_bact"/>
    <property type="match status" value="1"/>
</dbReference>
<dbReference type="GO" id="GO:0003723">
    <property type="term" value="F:RNA binding"/>
    <property type="evidence" value="ECO:0007669"/>
    <property type="project" value="InterPro"/>
</dbReference>
<dbReference type="GO" id="GO:0032543">
    <property type="term" value="P:mitochondrial translation"/>
    <property type="evidence" value="ECO:0007669"/>
    <property type="project" value="TreeGrafter"/>
</dbReference>
<keyword evidence="5" id="KW-0496">Mitochondrion</keyword>